<dbReference type="PANTHER" id="PTHR43513:SF3">
    <property type="entry name" value="DIHYDROOROTATE DEHYDROGENASE B (NAD(+)), ELECTRON TRANSFER SUBUNIT-RELATED"/>
    <property type="match status" value="1"/>
</dbReference>
<dbReference type="InterPro" id="IPR017938">
    <property type="entry name" value="Riboflavin_synthase-like_b-brl"/>
</dbReference>
<dbReference type="InterPro" id="IPR050353">
    <property type="entry name" value="PyrK_electron_transfer"/>
</dbReference>
<organism evidence="1 2">
    <name type="scientific">Candidatus Muproteobacteria bacterium RBG_19FT_COMBO_61_10</name>
    <dbReference type="NCBI Taxonomy" id="1817761"/>
    <lineage>
        <taxon>Bacteria</taxon>
        <taxon>Pseudomonadati</taxon>
        <taxon>Pseudomonadota</taxon>
        <taxon>Candidatus Muproteobacteria</taxon>
    </lineage>
</organism>
<evidence type="ECO:0000313" key="2">
    <source>
        <dbReference type="Proteomes" id="UP000177950"/>
    </source>
</evidence>
<dbReference type="Gene3D" id="3.40.50.80">
    <property type="entry name" value="Nucleotide-binding domain of ferredoxin-NADP reductase (FNR) module"/>
    <property type="match status" value="1"/>
</dbReference>
<accession>A0A1F6UN55</accession>
<dbReference type="EMBL" id="MFSV01000041">
    <property type="protein sequence ID" value="OGI58830.1"/>
    <property type="molecule type" value="Genomic_DNA"/>
</dbReference>
<dbReference type="SUPFAM" id="SSF52343">
    <property type="entry name" value="Ferredoxin reductase-like, C-terminal NADP-linked domain"/>
    <property type="match status" value="1"/>
</dbReference>
<evidence type="ECO:0008006" key="3">
    <source>
        <dbReference type="Google" id="ProtNLM"/>
    </source>
</evidence>
<protein>
    <recommendedName>
        <fullName evidence="3">FAD-binding FR-type domain-containing protein</fullName>
    </recommendedName>
</protein>
<reference evidence="1 2" key="1">
    <citation type="journal article" date="2016" name="Nat. Commun.">
        <title>Thousands of microbial genomes shed light on interconnected biogeochemical processes in an aquifer system.</title>
        <authorList>
            <person name="Anantharaman K."/>
            <person name="Brown C.T."/>
            <person name="Hug L.A."/>
            <person name="Sharon I."/>
            <person name="Castelle C.J."/>
            <person name="Probst A.J."/>
            <person name="Thomas B.C."/>
            <person name="Singh A."/>
            <person name="Wilkins M.J."/>
            <person name="Karaoz U."/>
            <person name="Brodie E.L."/>
            <person name="Williams K.H."/>
            <person name="Hubbard S.S."/>
            <person name="Banfield J.F."/>
        </authorList>
    </citation>
    <scope>NUCLEOTIDE SEQUENCE [LARGE SCALE GENOMIC DNA]</scope>
</reference>
<sequence>MAITGSKVDTAKGTVTLIVLERGVSSRIVATFKPGEHIALMGPTGTYAHVPEYQTLLIVADRLGATGVRALAPALRAAGNKVLFFASFRTPQEVFHREEFEAACDRVVWVSAAGTITPRRPQDRSYTGDVRDALKAYAAGKLGDTEPLALDDMDRLYFLGSGCLVQRLRDLRHNELSTSFASNPPATGSVYGSMQCMLKGVCSQCLQWQMDPVTGKRTKAVFTCSWQDQPLDMPDYDSLQERLAQNRLAEHLGNLWLEHLFATHKIERV</sequence>
<evidence type="ECO:0000313" key="1">
    <source>
        <dbReference type="EMBL" id="OGI58830.1"/>
    </source>
</evidence>
<proteinExistence type="predicted"/>
<gene>
    <name evidence="1" type="ORF">A2V58_00040</name>
</gene>
<dbReference type="Proteomes" id="UP000177950">
    <property type="component" value="Unassembled WGS sequence"/>
</dbReference>
<comment type="caution">
    <text evidence="1">The sequence shown here is derived from an EMBL/GenBank/DDBJ whole genome shotgun (WGS) entry which is preliminary data.</text>
</comment>
<dbReference type="InterPro" id="IPR039261">
    <property type="entry name" value="FNR_nucleotide-bd"/>
</dbReference>
<dbReference type="SUPFAM" id="SSF63380">
    <property type="entry name" value="Riboflavin synthase domain-like"/>
    <property type="match status" value="1"/>
</dbReference>
<dbReference type="AlphaFoldDB" id="A0A1F6UN55"/>
<dbReference type="PANTHER" id="PTHR43513">
    <property type="entry name" value="DIHYDROOROTATE DEHYDROGENASE B (NAD(+)), ELECTRON TRANSFER SUBUNIT"/>
    <property type="match status" value="1"/>
</dbReference>
<name>A0A1F6UN55_9PROT</name>